<geneLocation type="mitochondrion" evidence="7"/>
<dbReference type="Pfam" id="PF25801">
    <property type="entry name" value="HEAT_GCN1_C_2"/>
    <property type="match status" value="1"/>
</dbReference>
<dbReference type="Pfam" id="PF24987">
    <property type="entry name" value="HEAT_EF3_N"/>
    <property type="match status" value="1"/>
</dbReference>
<feature type="repeat" description="HEAT" evidence="3">
    <location>
        <begin position="1402"/>
        <end position="1440"/>
    </location>
</feature>
<reference evidence="7 9" key="2">
    <citation type="submission" date="2018-03" db="EMBL/GenBank/DDBJ databases">
        <authorList>
            <person name="Fogelqvist J."/>
        </authorList>
    </citation>
    <scope>NUCLEOTIDE SEQUENCE [LARGE SCALE GENOMIC DNA]</scope>
</reference>
<dbReference type="InterPro" id="IPR057546">
    <property type="entry name" value="HEAT_GCN1"/>
</dbReference>
<dbReference type="PANTHER" id="PTHR23346:SF7">
    <property type="entry name" value="STALLED RIBOSOME SENSOR GCN1"/>
    <property type="match status" value="1"/>
</dbReference>
<dbReference type="EMBL" id="OVEO01000002">
    <property type="protein sequence ID" value="SPQ94461.1"/>
    <property type="molecule type" value="Genomic_DNA"/>
</dbReference>
<sequence length="2532" mass="272803">MASIPVELAAALDTRLLASGRAIVDARARAVIAVLDASAATEAVAAITRFAAEHKRCPDSITSGIARFLFALLWHGATTHWVDSGVAKKLVAAHVDVLNRLTHPKFIRSCSHTVAQLLTKNRSWMPLYADLVLKEQQASFVALCALLRFAPFLPEHKAAVLQIYLNDVVGAKTKPPATIYADGFAPLFAALTPSDMTEAVVPVLDRWLKRSQGPTLHIASALLSGMTIDIDSYLALLLRPLCAGLRIQDRHDVCSRTIALFAQRARSPSVLIDIAKEIDAHLSGARDGAVSSVHERIALAVSLKTLYTSPHARNAAPAIANILFEQAKRETNEDGRLEVLDTLACFVSLVDNADAIASWTESSFLKQVESKPEIVTGYLVVLSSVAQWHPGKCGSAVLRSCLLKLVGDACSKSHLRSPGLAALAVLVHLDIAPPDTSFAWAPSSIQGQSERDGVILCSIVSRILGRGPDAAQKFPALFPASVCLMAVRDMRSVSSAAFSAVQDASWAKPHFIDAMFDMLYHDEREAPIPLHMLSPFALSAALRRAVQGTADPSLSRDLVLRIALLAHHPLLIASNRSQRRSTLWTYIRRVLSPAISFTDIFNQYADNLSELMVSPRCLLSADDNAFEGAVATTESVATLASTGCGAIGAILQRMSSVIGSGEISSITPTDLVIYSVPDGRVARVDDATDGSSKPKPRTSQKKSLTDEEWAAKVQAEIEERRRAETEGSDNAERNLAAEIERQDGIRARLRSVLQPYIRVLQGLRLLCTRMELPQLVSHRVLSEQHSALLEGVWALARFSPLAVSVRQTLSALGANGGLDPRLRKSSDLIAFAVAAAAEVGPDVALPTSPLRKTVDDAVLALSSSPDLFDGATIRFIMPLLEAMLLSSPPSKPCISILSRHAHQDNIPVDRILNLVLQLVNGAHSADYSAPLVVHGISGRLSRSKHLQPLLGDLGILSKSSYARQIALDALGRSSLLESPQSLTTTSLLFMLTRNPFATDEENRADVKLQHDAQRLWSQFEFAFDPEVVQELSPLMSHPVEWVRECAGVAVGHALTLCPSNDRDMHLRALIDTIRDNPDQWVQSQFDLEPREIDRSATRAAVYQALGAAASVFTPSQTVDVIRFMVEEGLSDSKRPVWDRCLKAGLAAVESECGAATVSELQEILDAGLKRDSDLVREGSIVLLGRIAQYLNPDTDEDQILSVFERLLEALRTPSYSVQMAVAQCLAPLSAMLKRESQRQDTVNLLLDRLSHGETYGDRKGAALGLAGVVKGMKIASVKKYSILSSLNAMIKEKRGHARQGALFAYEALFEALGKLFEPYLAQLIPDLLLCFGDSVSEVRIATQEATRAIMSNITAFGVKMILPLILKALDDIHWRTKLESIGMLGAMAFCAPRQLCAFLPTVVPRLMSVLADPHPKVQEAAKSALRDIGAVIRNPEIQELVPQLLQALTDPSVYTRDALQKLMDTSFVNSVDAPSLALIVPILNRGLRDRSPTVKRMAALIAGTMCEFLRDISAALPYTQVLLEDLQRVLVDPIPDVRSAGARALGLLFRGVGEGHFPNLIDWLFELLRSNSSSVERNGGAQGLAEVLTARGLSSLRDHLPRMLEAARDSEATVREAFFEVWVYLPKAMGEGLATNLDEIMPCIMCGLADEKESVRSMALSAGKAIVTLYGPGHYSVLLQIFQAGLRSQSWRVRELSCVLLGDVLARVAGVEVSIVADDHIEFDIDDQRKPEYEAKVVSALGRDQRDRIFANLFIVQADSVHNVQQTAWLVWKSMVSNSNRMLGEIMPVLMEYVIASLADNDAERRASAGRSLGAMVQRSGDIVLPVIIPIFQEGLRSKQASVRQGVCQGMSEVMLNANKDHITGFMADLVPSIRSALCDENDTVRSAAARSFETLFRNIGPRAVADVVPPLVQQLLDASSSTVETQRVLAGLRQILLVRSGPVMQHLIPALVGQPIAPFPARALASLADVYGPGIDMHIASILPWFVNGVSNSGSEGDRETLMSSATTFVLAVHPDATHSLVQSLCGVIDDTRKQTSSGSQARKLTAATLLGAYASGTSADYSAELESVLGALLSLFSSTDPELLSSSTSALSSVVVASAKEDLVVHLAFIRNTVMRLGRECGRKSRTDVVTVPGLCVANGLSPLLNVCQFGLLNGLAPQRQLAATTIGDLVSVTTPEALRPFVIKITGPLIRIVGDRFPAGVKAAILTTLGLLLKKSGPSMKPFVPQLQATFVKNLRDPDVSVRDSAGAALASLMTLAPNKVDALVNELLGQMSTETSASMTCTLAKALLGLLDSVGKSIGADLYSPIEVSLRDLLKADHEETREVAARACGALSVIVPDGHVHALFDACSQADLSASWEWRHGATLAAAFMIASGASVDNEDATQLARERLRDSDAAVRCAALHCASGLVASQVPASAMLMSAMIDLSRDHDADVRREFAFRVEQVARRSESRSAAIPCAQVLVGMVGDGNTSVSLAAQSALAHLLQLHKGRSGLDAIKAGVDSATALALEKFANRPTSRTFVKSTNSA</sequence>
<organism evidence="6 8">
    <name type="scientific">Plasmodiophora brassicae</name>
    <name type="common">Clubroot disease agent</name>
    <dbReference type="NCBI Taxonomy" id="37360"/>
    <lineage>
        <taxon>Eukaryota</taxon>
        <taxon>Sar</taxon>
        <taxon>Rhizaria</taxon>
        <taxon>Endomyxa</taxon>
        <taxon>Phytomyxea</taxon>
        <taxon>Plasmodiophorida</taxon>
        <taxon>Plasmodiophoridae</taxon>
        <taxon>Plasmodiophora</taxon>
    </lineage>
</organism>
<evidence type="ECO:0000259" key="5">
    <source>
        <dbReference type="SMART" id="SM01349"/>
    </source>
</evidence>
<dbReference type="EMBL" id="CDSF01000084">
    <property type="protein sequence ID" value="CEO98375.1"/>
    <property type="molecule type" value="Genomic_DNA"/>
</dbReference>
<dbReference type="Pfam" id="PF24993">
    <property type="entry name" value="GNC1_N"/>
    <property type="match status" value="1"/>
</dbReference>
<reference evidence="6 8" key="1">
    <citation type="submission" date="2015-02" db="EMBL/GenBank/DDBJ databases">
        <authorList>
            <person name="Chooi Y.-H."/>
        </authorList>
    </citation>
    <scope>NUCLEOTIDE SEQUENCE [LARGE SCALE GENOMIC DNA]</scope>
    <source>
        <strain evidence="6">E3</strain>
    </source>
</reference>
<keyword evidence="8" id="KW-1185">Reference proteome</keyword>
<feature type="region of interest" description="Disordered" evidence="4">
    <location>
        <begin position="684"/>
        <end position="706"/>
    </location>
</feature>
<dbReference type="STRING" id="37360.A0A0G4ISY1"/>
<evidence type="ECO:0000256" key="1">
    <source>
        <dbReference type="ARBA" id="ARBA00007366"/>
    </source>
</evidence>
<name>A0A0G4ISY1_PLABS</name>
<dbReference type="Pfam" id="PF24984">
    <property type="entry name" value="HEAT_EF3_GNC1"/>
    <property type="match status" value="1"/>
</dbReference>
<dbReference type="Gene3D" id="1.25.10.10">
    <property type="entry name" value="Leucine-rich Repeat Variant"/>
    <property type="match status" value="6"/>
</dbReference>
<evidence type="ECO:0000256" key="2">
    <source>
        <dbReference type="ARBA" id="ARBA00022737"/>
    </source>
</evidence>
<comment type="similarity">
    <text evidence="1">Belongs to the GCN1 family.</text>
</comment>
<evidence type="ECO:0000256" key="3">
    <source>
        <dbReference type="PROSITE-ProRule" id="PRU00103"/>
    </source>
</evidence>
<keyword evidence="2" id="KW-0677">Repeat</keyword>
<evidence type="ECO:0000313" key="6">
    <source>
        <dbReference type="EMBL" id="CEO98375.1"/>
    </source>
</evidence>
<dbReference type="GO" id="GO:0034198">
    <property type="term" value="P:cellular response to amino acid starvation"/>
    <property type="evidence" value="ECO:0007669"/>
    <property type="project" value="TreeGrafter"/>
</dbReference>
<dbReference type="SUPFAM" id="SSF48371">
    <property type="entry name" value="ARM repeat"/>
    <property type="match status" value="4"/>
</dbReference>
<evidence type="ECO:0000313" key="9">
    <source>
        <dbReference type="Proteomes" id="UP000290189"/>
    </source>
</evidence>
<accession>A0A0G4ISY1</accession>
<dbReference type="Pfam" id="PF23271">
    <property type="entry name" value="HEAT_GCN1"/>
    <property type="match status" value="2"/>
</dbReference>
<proteinExistence type="inferred from homology"/>
<gene>
    <name evidence="6" type="ORF">PBRA_006489</name>
    <name evidence="7" type="ORF">PLBR_LOCUS1676</name>
</gene>
<dbReference type="OrthoDB" id="5148094at2759"/>
<dbReference type="InterPro" id="IPR021133">
    <property type="entry name" value="HEAT_type_2"/>
</dbReference>
<dbReference type="GO" id="GO:0005829">
    <property type="term" value="C:cytosol"/>
    <property type="evidence" value="ECO:0007669"/>
    <property type="project" value="TreeGrafter"/>
</dbReference>
<dbReference type="GO" id="GO:0006417">
    <property type="term" value="P:regulation of translation"/>
    <property type="evidence" value="ECO:0007669"/>
    <property type="project" value="TreeGrafter"/>
</dbReference>
<feature type="domain" description="TOG" evidence="5">
    <location>
        <begin position="1703"/>
        <end position="1933"/>
    </location>
</feature>
<dbReference type="Proteomes" id="UP000290189">
    <property type="component" value="Unassembled WGS sequence"/>
</dbReference>
<dbReference type="InterPro" id="IPR056810">
    <property type="entry name" value="GNC1-like_N"/>
</dbReference>
<dbReference type="SMART" id="SM01349">
    <property type="entry name" value="TOG"/>
    <property type="match status" value="2"/>
</dbReference>
<dbReference type="Proteomes" id="UP000039324">
    <property type="component" value="Unassembled WGS sequence"/>
</dbReference>
<feature type="repeat" description="HEAT" evidence="3">
    <location>
        <begin position="1870"/>
        <end position="1907"/>
    </location>
</feature>
<keyword evidence="7" id="KW-0496">Mitochondrion</keyword>
<protein>
    <recommendedName>
        <fullName evidence="5">TOG domain-containing protein</fullName>
    </recommendedName>
</protein>
<dbReference type="GO" id="GO:0019887">
    <property type="term" value="F:protein kinase regulator activity"/>
    <property type="evidence" value="ECO:0007669"/>
    <property type="project" value="TreeGrafter"/>
</dbReference>
<dbReference type="InterPro" id="IPR011989">
    <property type="entry name" value="ARM-like"/>
</dbReference>
<evidence type="ECO:0000313" key="8">
    <source>
        <dbReference type="Proteomes" id="UP000039324"/>
    </source>
</evidence>
<evidence type="ECO:0000256" key="4">
    <source>
        <dbReference type="SAM" id="MobiDB-lite"/>
    </source>
</evidence>
<dbReference type="InterPro" id="IPR034085">
    <property type="entry name" value="TOG"/>
</dbReference>
<feature type="domain" description="TOG" evidence="5">
    <location>
        <begin position="1231"/>
        <end position="1461"/>
    </location>
</feature>
<dbReference type="PANTHER" id="PTHR23346">
    <property type="entry name" value="TRANSLATIONAL ACTIVATOR GCN1-RELATED"/>
    <property type="match status" value="1"/>
</dbReference>
<evidence type="ECO:0000313" key="7">
    <source>
        <dbReference type="EMBL" id="SPQ94461.1"/>
    </source>
</evidence>
<dbReference type="InterPro" id="IPR016024">
    <property type="entry name" value="ARM-type_fold"/>
</dbReference>
<dbReference type="PROSITE" id="PS50077">
    <property type="entry name" value="HEAT_REPEAT"/>
    <property type="match status" value="2"/>
</dbReference>